<dbReference type="FunCoup" id="F7PVA2">
    <property type="interactions" value="7"/>
</dbReference>
<dbReference type="CDD" id="cd03794">
    <property type="entry name" value="GT4_WbuB-like"/>
    <property type="match status" value="1"/>
</dbReference>
<dbReference type="AlphaFoldDB" id="F7PVA2"/>
<feature type="domain" description="Glycosyltransferase subfamily 4-like N-terminal" evidence="3">
    <location>
        <begin position="233"/>
        <end position="404"/>
    </location>
</feature>
<dbReference type="InterPro" id="IPR001296">
    <property type="entry name" value="Glyco_trans_1"/>
</dbReference>
<evidence type="ECO:0000313" key="4">
    <source>
        <dbReference type="EMBL" id="ERJ12933.1"/>
    </source>
</evidence>
<reference evidence="4 5" key="1">
    <citation type="journal article" date="2011" name="J. Bacteriol.">
        <title>Genome sequence of Haloplasma contractile, an unusual contractile bacterium from a deep-sea anoxic brine lake.</title>
        <authorList>
            <person name="Antunes A."/>
            <person name="Alam I."/>
            <person name="El Dorry H."/>
            <person name="Siam R."/>
            <person name="Robertson A."/>
            <person name="Bajic V.B."/>
            <person name="Stingl U."/>
        </authorList>
    </citation>
    <scope>NUCLEOTIDE SEQUENCE [LARGE SCALE GENOMIC DNA]</scope>
    <source>
        <strain evidence="4 5">SSD-17B</strain>
    </source>
</reference>
<keyword evidence="4" id="KW-0328">Glycosyltransferase</keyword>
<comment type="caution">
    <text evidence="4">The sequence shown here is derived from an EMBL/GenBank/DDBJ whole genome shotgun (WGS) entry which is preliminary data.</text>
</comment>
<dbReference type="SUPFAM" id="SSF53756">
    <property type="entry name" value="UDP-Glycosyltransferase/glycogen phosphorylase"/>
    <property type="match status" value="1"/>
</dbReference>
<protein>
    <submittedName>
        <fullName evidence="4">Glycoprotein 3-alpha-L-fucosyltransferase</fullName>
        <ecNumber evidence="4">2.4.1.214</ecNumber>
    </submittedName>
</protein>
<dbReference type="Proteomes" id="UP000005707">
    <property type="component" value="Unassembled WGS sequence"/>
</dbReference>
<keyword evidence="4" id="KW-0808">Transferase</keyword>
<accession>F7PVA2</accession>
<dbReference type="eggNOG" id="COG0438">
    <property type="taxonomic scope" value="Bacteria"/>
</dbReference>
<evidence type="ECO:0000256" key="1">
    <source>
        <dbReference type="SAM" id="Coils"/>
    </source>
</evidence>
<gene>
    <name evidence="4" type="ORF">HLPCO_001273</name>
</gene>
<dbReference type="GO" id="GO:0018392">
    <property type="term" value="F:glycoprotein 3-alpha-L-fucosyltransferase activity"/>
    <property type="evidence" value="ECO:0007669"/>
    <property type="project" value="UniProtKB-EC"/>
</dbReference>
<dbReference type="PANTHER" id="PTHR45947">
    <property type="entry name" value="SULFOQUINOVOSYL TRANSFERASE SQD2"/>
    <property type="match status" value="1"/>
</dbReference>
<evidence type="ECO:0000313" key="5">
    <source>
        <dbReference type="Proteomes" id="UP000005707"/>
    </source>
</evidence>
<dbReference type="Gene3D" id="3.40.50.2000">
    <property type="entry name" value="Glycogen Phosphorylase B"/>
    <property type="match status" value="2"/>
</dbReference>
<dbReference type="InterPro" id="IPR028098">
    <property type="entry name" value="Glyco_trans_4-like_N"/>
</dbReference>
<dbReference type="Pfam" id="PF13439">
    <property type="entry name" value="Glyco_transf_4"/>
    <property type="match status" value="1"/>
</dbReference>
<dbReference type="PANTHER" id="PTHR45947:SF3">
    <property type="entry name" value="SULFOQUINOVOSYL TRANSFERASE SQD2"/>
    <property type="match status" value="1"/>
</dbReference>
<evidence type="ECO:0000259" key="3">
    <source>
        <dbReference type="Pfam" id="PF13439"/>
    </source>
</evidence>
<proteinExistence type="predicted"/>
<name>F7PVA2_9MOLU</name>
<keyword evidence="1" id="KW-0175">Coiled coil</keyword>
<reference evidence="4 5" key="2">
    <citation type="journal article" date="2013" name="PLoS ONE">
        <title>INDIGO - INtegrated Data Warehouse of MIcrobial GenOmes with Examples from the Red Sea Extremophiles.</title>
        <authorList>
            <person name="Alam I."/>
            <person name="Antunes A."/>
            <person name="Kamau A.A."/>
            <person name="Ba Alawi W."/>
            <person name="Kalkatawi M."/>
            <person name="Stingl U."/>
            <person name="Bajic V.B."/>
        </authorList>
    </citation>
    <scope>NUCLEOTIDE SEQUENCE [LARGE SCALE GENOMIC DNA]</scope>
    <source>
        <strain evidence="4 5">SSD-17B</strain>
    </source>
</reference>
<evidence type="ECO:0000259" key="2">
    <source>
        <dbReference type="Pfam" id="PF00534"/>
    </source>
</evidence>
<dbReference type="OrthoDB" id="9802525at2"/>
<feature type="coiled-coil region" evidence="1">
    <location>
        <begin position="7"/>
        <end position="38"/>
    </location>
</feature>
<dbReference type="EC" id="2.4.1.214" evidence="4"/>
<dbReference type="InterPro" id="IPR050194">
    <property type="entry name" value="Glycosyltransferase_grp1"/>
</dbReference>
<sequence length="610" mass="71637">MDYNNTNESLSKEQELLKQRYQEVIKRKNEEILELKRSKQYRLGNALLLALKPSRHTILLPYRLFLIFIEAIRMRDKKNYYFQSEKITAILEKYNLLPLKDDILDQIEDLTILEMLYFEGKFNHHQKILIGKHLFRRYRETGSIHDLIFFLNDSLTYHANHERYLRELDIALNKLALLKQTTDLNTKLNYYKNKQVDFKEELPARVLHVLNVSLPYRKNGYSIRSSYIIDSQRALDIEPVVITRPGFPNDFKRNSVKGKEGLFVDSYNDTMYYRCLPNLFLRKAKLSEYIIEFSKQIEHAIEKVEPCVVHSSSNFVIGLAGYLAAMAKDLPFVYEIRGFWELTTASKEPGFYESDEYNLHKYYETFLAIQANKVVVISHQLKKELINRGVKEEKITVIPNGVDPVKFKPMNKSQTILNKYKLNDQYIIGYIGSIVKYEGLERILELLSRLKEDKIDNVCFVLIGRGKYMDELKTKAKELNVYDQVKFIGQVPHDEVISFYSTFDVSIYPRFDFEVTRMVTPLKPLEAIACGVPCIVSDLPAMREIVCDGENGLVFDHSAKDLYKKFMSVYNNKELRESLKENGRAMVTKYRDWSYICRKYSSVYVNHETN</sequence>
<dbReference type="STRING" id="1033810.HLPCO_001273"/>
<organism evidence="4 5">
    <name type="scientific">Haloplasma contractile SSD-17B</name>
    <dbReference type="NCBI Taxonomy" id="1033810"/>
    <lineage>
        <taxon>Bacteria</taxon>
        <taxon>Bacillati</taxon>
        <taxon>Mycoplasmatota</taxon>
        <taxon>Mollicutes</taxon>
        <taxon>Haloplasmatales</taxon>
        <taxon>Haloplasmataceae</taxon>
        <taxon>Haloplasma</taxon>
    </lineage>
</organism>
<dbReference type="RefSeq" id="WP_008825654.1">
    <property type="nucleotide sequence ID" value="NZ_AFNU02000003.1"/>
</dbReference>
<dbReference type="EMBL" id="AFNU02000003">
    <property type="protein sequence ID" value="ERJ12933.1"/>
    <property type="molecule type" value="Genomic_DNA"/>
</dbReference>
<feature type="domain" description="Glycosyl transferase family 1" evidence="2">
    <location>
        <begin position="418"/>
        <end position="585"/>
    </location>
</feature>
<keyword evidence="5" id="KW-1185">Reference proteome</keyword>
<dbReference type="InParanoid" id="F7PVA2"/>
<dbReference type="Pfam" id="PF00534">
    <property type="entry name" value="Glycos_transf_1"/>
    <property type="match status" value="1"/>
</dbReference>